<keyword evidence="8" id="KW-1185">Reference proteome</keyword>
<feature type="domain" description="4Fe-4S ferredoxin-type" evidence="6">
    <location>
        <begin position="3"/>
        <end position="33"/>
    </location>
</feature>
<accession>A0A1J5MS58</accession>
<comment type="caution">
    <text evidence="7">The sequence shown here is derived from an EMBL/GenBank/DDBJ whole genome shotgun (WGS) entry which is preliminary data.</text>
</comment>
<dbReference type="InterPro" id="IPR009051">
    <property type="entry name" value="Helical_ferredxn"/>
</dbReference>
<dbReference type="Pfam" id="PF02754">
    <property type="entry name" value="CCG"/>
    <property type="match status" value="2"/>
</dbReference>
<dbReference type="Pfam" id="PF13183">
    <property type="entry name" value="Fer4_8"/>
    <property type="match status" value="1"/>
</dbReference>
<keyword evidence="3" id="KW-0677">Repeat</keyword>
<dbReference type="GO" id="GO:0016491">
    <property type="term" value="F:oxidoreductase activity"/>
    <property type="evidence" value="ECO:0007669"/>
    <property type="project" value="UniProtKB-ARBA"/>
</dbReference>
<dbReference type="PROSITE" id="PS01244">
    <property type="entry name" value="ACONITASE_2"/>
    <property type="match status" value="1"/>
</dbReference>
<keyword evidence="4" id="KW-0408">Iron</keyword>
<dbReference type="Gene3D" id="1.10.1060.10">
    <property type="entry name" value="Alpha-helical ferredoxin"/>
    <property type="match status" value="1"/>
</dbReference>
<evidence type="ECO:0000256" key="2">
    <source>
        <dbReference type="ARBA" id="ARBA00022723"/>
    </source>
</evidence>
<sequence>MSENISQHVSHCILCGKCLQACPLLRATGREELGPRSKSDLCRVLAEDPDKLSETDAAKLAGLCLGCGRCREVCPQGQDVPGLVAGLRAAHPGFKSWLWKTWLTRARMLWSPSSKAAGLVPELFHTERLGPMLKMLAGMSGGPGLAPFMTPKSFPDTYRGEKLLLFAGCTANFVQGRWLMAALRLLDGLGAEVLPGDFTCCGSGLKGAGFADRSAAMAERNVAVWREAGRPRIAVFCATCLAGLRAYDCFESDGERSRWVDSLLPLSETMRGMEFVISDNVPERLGYHHPCHAGADDPDRDFLREALGDRLVAVTDKQCCGFGGVMRLAAPGLTEPVNRQCWEALRGADTVLSGCSACLAQLSATAPQGVAVGHWLETIG</sequence>
<evidence type="ECO:0000256" key="1">
    <source>
        <dbReference type="ARBA" id="ARBA00022485"/>
    </source>
</evidence>
<dbReference type="GO" id="GO:0051539">
    <property type="term" value="F:4 iron, 4 sulfur cluster binding"/>
    <property type="evidence" value="ECO:0007669"/>
    <property type="project" value="UniProtKB-KW"/>
</dbReference>
<protein>
    <submittedName>
        <fullName evidence="7">Anaerobic glycerol-3-phosphate dehydrogenase subunit C</fullName>
    </submittedName>
</protein>
<keyword evidence="5" id="KW-0411">Iron-sulfur</keyword>
<gene>
    <name evidence="7" type="primary">glpC</name>
    <name evidence="7" type="ORF">BerOc1_01363</name>
</gene>
<evidence type="ECO:0000259" key="6">
    <source>
        <dbReference type="PROSITE" id="PS51379"/>
    </source>
</evidence>
<dbReference type="SUPFAM" id="SSF46548">
    <property type="entry name" value="alpha-helical ferredoxin"/>
    <property type="match status" value="1"/>
</dbReference>
<dbReference type="AlphaFoldDB" id="A0A1J5MS58"/>
<dbReference type="InterPro" id="IPR017896">
    <property type="entry name" value="4Fe4S_Fe-S-bd"/>
</dbReference>
<reference evidence="7 8" key="1">
    <citation type="submission" date="2015-09" db="EMBL/GenBank/DDBJ databases">
        <title>Genome of Desulfovibrio dechloracetivorans BerOc1, a mercury methylating strain isolated from highly hydrocarbons and metals contaminated coastal sediments.</title>
        <authorList>
            <person name="Goni Urriza M."/>
            <person name="Gassie C."/>
            <person name="Bouchez O."/>
            <person name="Klopp C."/>
            <person name="Ranchou-Peyruse A."/>
            <person name="Remy G."/>
        </authorList>
    </citation>
    <scope>NUCLEOTIDE SEQUENCE [LARGE SCALE GENOMIC DNA]</scope>
    <source>
        <strain evidence="7 8">BerOc1</strain>
    </source>
</reference>
<dbReference type="Proteomes" id="UP000181901">
    <property type="component" value="Unassembled WGS sequence"/>
</dbReference>
<evidence type="ECO:0000256" key="3">
    <source>
        <dbReference type="ARBA" id="ARBA00022737"/>
    </source>
</evidence>
<proteinExistence type="predicted"/>
<name>A0A1J5MS58_9BACT</name>
<organism evidence="7 8">
    <name type="scientific">Pseudodesulfovibrio hydrargyri</name>
    <dbReference type="NCBI Taxonomy" id="2125990"/>
    <lineage>
        <taxon>Bacteria</taxon>
        <taxon>Pseudomonadati</taxon>
        <taxon>Thermodesulfobacteriota</taxon>
        <taxon>Desulfovibrionia</taxon>
        <taxon>Desulfovibrionales</taxon>
        <taxon>Desulfovibrionaceae</taxon>
    </lineage>
</organism>
<keyword evidence="1" id="KW-0004">4Fe-4S</keyword>
<feature type="domain" description="4Fe-4S ferredoxin-type" evidence="6">
    <location>
        <begin position="55"/>
        <end position="86"/>
    </location>
</feature>
<evidence type="ECO:0000313" key="7">
    <source>
        <dbReference type="EMBL" id="OIQ49438.1"/>
    </source>
</evidence>
<keyword evidence="2" id="KW-0479">Metal-binding</keyword>
<evidence type="ECO:0000313" key="8">
    <source>
        <dbReference type="Proteomes" id="UP000181901"/>
    </source>
</evidence>
<dbReference type="PROSITE" id="PS51379">
    <property type="entry name" value="4FE4S_FER_2"/>
    <property type="match status" value="2"/>
</dbReference>
<dbReference type="InterPro" id="IPR018136">
    <property type="entry name" value="Aconitase_4Fe-4S_BS"/>
</dbReference>
<dbReference type="GO" id="GO:0046872">
    <property type="term" value="F:metal ion binding"/>
    <property type="evidence" value="ECO:0007669"/>
    <property type="project" value="UniProtKB-KW"/>
</dbReference>
<dbReference type="PANTHER" id="PTHR32479">
    <property type="entry name" value="GLYCOLATE OXIDASE IRON-SULFUR SUBUNIT"/>
    <property type="match status" value="1"/>
</dbReference>
<evidence type="ECO:0000256" key="4">
    <source>
        <dbReference type="ARBA" id="ARBA00023004"/>
    </source>
</evidence>
<dbReference type="InterPro" id="IPR017900">
    <property type="entry name" value="4Fe4S_Fe_S_CS"/>
</dbReference>
<dbReference type="OrthoDB" id="9770306at2"/>
<dbReference type="EMBL" id="LKAQ01000004">
    <property type="protein sequence ID" value="OIQ49438.1"/>
    <property type="molecule type" value="Genomic_DNA"/>
</dbReference>
<dbReference type="RefSeq" id="WP_071544954.1">
    <property type="nucleotide sequence ID" value="NZ_LKAQ01000004.1"/>
</dbReference>
<evidence type="ECO:0000256" key="5">
    <source>
        <dbReference type="ARBA" id="ARBA00023014"/>
    </source>
</evidence>
<dbReference type="InterPro" id="IPR004017">
    <property type="entry name" value="Cys_rich_dom"/>
</dbReference>
<dbReference type="PROSITE" id="PS00198">
    <property type="entry name" value="4FE4S_FER_1"/>
    <property type="match status" value="1"/>
</dbReference>